<feature type="domain" description="Methyltransferase type 11" evidence="1">
    <location>
        <begin position="38"/>
        <end position="135"/>
    </location>
</feature>
<dbReference type="SUPFAM" id="SSF53335">
    <property type="entry name" value="S-adenosyl-L-methionine-dependent methyltransferases"/>
    <property type="match status" value="1"/>
</dbReference>
<keyword evidence="3" id="KW-1185">Reference proteome</keyword>
<comment type="caution">
    <text evidence="2">The sequence shown here is derived from an EMBL/GenBank/DDBJ whole genome shotgun (WGS) entry which is preliminary data.</text>
</comment>
<evidence type="ECO:0000259" key="1">
    <source>
        <dbReference type="Pfam" id="PF08241"/>
    </source>
</evidence>
<protein>
    <submittedName>
        <fullName evidence="2">Methyltransferase family protein</fullName>
    </submittedName>
</protein>
<accession>A0A2P8E448</accession>
<gene>
    <name evidence="2" type="ORF">CLV30_106242</name>
</gene>
<dbReference type="GO" id="GO:0032259">
    <property type="term" value="P:methylation"/>
    <property type="evidence" value="ECO:0007669"/>
    <property type="project" value="UniProtKB-KW"/>
</dbReference>
<dbReference type="EMBL" id="PYGE01000006">
    <property type="protein sequence ID" value="PSL04236.1"/>
    <property type="molecule type" value="Genomic_DNA"/>
</dbReference>
<dbReference type="Gene3D" id="3.40.50.150">
    <property type="entry name" value="Vaccinia Virus protein VP39"/>
    <property type="match status" value="1"/>
</dbReference>
<evidence type="ECO:0000313" key="3">
    <source>
        <dbReference type="Proteomes" id="UP000243528"/>
    </source>
</evidence>
<dbReference type="InterPro" id="IPR029063">
    <property type="entry name" value="SAM-dependent_MTases_sf"/>
</dbReference>
<dbReference type="InterPro" id="IPR013216">
    <property type="entry name" value="Methyltransf_11"/>
</dbReference>
<reference evidence="2 3" key="1">
    <citation type="submission" date="2018-03" db="EMBL/GenBank/DDBJ databases">
        <title>Genomic Encyclopedia of Archaeal and Bacterial Type Strains, Phase II (KMG-II): from individual species to whole genera.</title>
        <authorList>
            <person name="Goeker M."/>
        </authorList>
    </citation>
    <scope>NUCLEOTIDE SEQUENCE [LARGE SCALE GENOMIC DNA]</scope>
    <source>
        <strain evidence="2 3">DSM 45211</strain>
    </source>
</reference>
<proteinExistence type="predicted"/>
<dbReference type="CDD" id="cd02440">
    <property type="entry name" value="AdoMet_MTases"/>
    <property type="match status" value="1"/>
</dbReference>
<dbReference type="Proteomes" id="UP000243528">
    <property type="component" value="Unassembled WGS sequence"/>
</dbReference>
<dbReference type="PANTHER" id="PTHR43861">
    <property type="entry name" value="TRANS-ACONITATE 2-METHYLTRANSFERASE-RELATED"/>
    <property type="match status" value="1"/>
</dbReference>
<organism evidence="2 3">
    <name type="scientific">Haloactinopolyspora alba</name>
    <dbReference type="NCBI Taxonomy" id="648780"/>
    <lineage>
        <taxon>Bacteria</taxon>
        <taxon>Bacillati</taxon>
        <taxon>Actinomycetota</taxon>
        <taxon>Actinomycetes</taxon>
        <taxon>Jiangellales</taxon>
        <taxon>Jiangellaceae</taxon>
        <taxon>Haloactinopolyspora</taxon>
    </lineage>
</organism>
<keyword evidence="2" id="KW-0489">Methyltransferase</keyword>
<keyword evidence="2" id="KW-0808">Transferase</keyword>
<dbReference type="AlphaFoldDB" id="A0A2P8E448"/>
<name>A0A2P8E448_9ACTN</name>
<dbReference type="Pfam" id="PF08241">
    <property type="entry name" value="Methyltransf_11"/>
    <property type="match status" value="1"/>
</dbReference>
<dbReference type="GO" id="GO:0008757">
    <property type="term" value="F:S-adenosylmethionine-dependent methyltransferase activity"/>
    <property type="evidence" value="ECO:0007669"/>
    <property type="project" value="InterPro"/>
</dbReference>
<evidence type="ECO:0000313" key="2">
    <source>
        <dbReference type="EMBL" id="PSL04236.1"/>
    </source>
</evidence>
<sequence>MMTDHARRHPRTEMIWQQLGVELTRLAEVTGGRSLDVVDLGGGSGTFAVPLAELGHRVTVVDPSPNALATLERRAADAGVAEAVRGVQADAAGLLTVIDGDSADLVLCHGVLEVVDEPRTALADVATCLRRGGACSVVAAQRHAAVIAKALAGHFADARRLIDDAHGRWGLSDPLPRRFDEIGLATLMDDAGLDVVEVHGVRVLTDLVAGSVVEDPGEAAALAELEAAAVREPAFRAVAAALHVLARRGDDGTRTVPG</sequence>